<feature type="transmembrane region" description="Helical" evidence="3">
    <location>
        <begin position="337"/>
        <end position="356"/>
    </location>
</feature>
<feature type="transmembrane region" description="Helical" evidence="3">
    <location>
        <begin position="794"/>
        <end position="827"/>
    </location>
</feature>
<dbReference type="Proteomes" id="UP001470230">
    <property type="component" value="Unassembled WGS sequence"/>
</dbReference>
<keyword evidence="1" id="KW-0175">Coiled coil</keyword>
<feature type="region of interest" description="Disordered" evidence="2">
    <location>
        <begin position="1"/>
        <end position="31"/>
    </location>
</feature>
<feature type="transmembrane region" description="Helical" evidence="3">
    <location>
        <begin position="839"/>
        <end position="858"/>
    </location>
</feature>
<feature type="compositionally biased region" description="Basic and acidic residues" evidence="2">
    <location>
        <begin position="1256"/>
        <end position="1270"/>
    </location>
</feature>
<feature type="transmembrane region" description="Helical" evidence="3">
    <location>
        <begin position="545"/>
        <end position="563"/>
    </location>
</feature>
<comment type="caution">
    <text evidence="5">The sequence shown here is derived from an EMBL/GenBank/DDBJ whole genome shotgun (WGS) entry which is preliminary data.</text>
</comment>
<feature type="transmembrane region" description="Helical" evidence="3">
    <location>
        <begin position="1603"/>
        <end position="1623"/>
    </location>
</feature>
<feature type="transmembrane region" description="Helical" evidence="3">
    <location>
        <begin position="2063"/>
        <end position="2084"/>
    </location>
</feature>
<feature type="transmembrane region" description="Helical" evidence="3">
    <location>
        <begin position="1437"/>
        <end position="1454"/>
    </location>
</feature>
<keyword evidence="6" id="KW-1185">Reference proteome</keyword>
<dbReference type="Pfam" id="PF12166">
    <property type="entry name" value="Piezo_cap"/>
    <property type="match status" value="1"/>
</dbReference>
<feature type="transmembrane region" description="Helical" evidence="3">
    <location>
        <begin position="1111"/>
        <end position="1129"/>
    </location>
</feature>
<sequence>MDFSSDPSTTEYSEDEQNAQQKETPEDETPVVAKMIEEEEEDESQMEEKDKNGKILAYTLIVFVDILIPLMLILSAISCMSIMGMLFVILLYVHIFICNAVRDDFNRCKTCLIVDFVINLIVFVFAIIRYAKKIKDEWIKIVGLDFDNIISSSPNFTTATSLIAMICQIISLVLISKLSYDKKKDIQGVERFCEYRRKIFSSLGVMFGFDLVWAVCNAFNAASNCCYLYLPILLFFVISNITQSVCGRNLVPPKITLFIMAYSLLFALFELYMVSYIGEKYNPASALKYNYIAGDSTKGVNVVIAVLFAYISAQNLSAPGLSNGGAPKPVPKALKSISDWILIIAFICTFVFAMFYPNYLSVVWMLIPAIASFVKFPSLRKLLFPLLTIYFTLSFVSMALTTFYLFDPPADDGVEKRIEFCRLFGLYRYPNDFTFTACGFFIIMLLGQIGKITHVSTAQKKKKEPVIEKPLLDFEEEEELDEEELRERERLRKKEEQKKERQEKMKRMKKTMKKVWHVIYKAFSIISVAAIVIIGIAIGFYRDRFAYKILCCLFMIVVNLALYKKPVFEFIKIVSALMSMIACFYKTTINEDCLQPEDCLIYLKWDNVHDMVRTGLACPPDMPLAQFNWPIAVIFALSTFLTADPKALKLQLPAFIASAIFFIVAILHFLYVFLYETNIFSLIFLIVGIMMITSQYLQKKAILALSGCISCIFVSAQLIILLLSHFDNVRNMISSTIDESIINMTKIYGPDFEICLLAAILFCSTIAFNTGAAGKMNYFLDSVLYEIRVIMDLFYFYICWVFIFLFCIVNNNASLIKFILMLFFAFGRWSEPIFYKIRIPFLVFNILYLCAQFAMNVFNVDDNTKRYYSICQFIGLYFAAPNKPTKSERNLSVLYQLIVIILGVVNAKAYQRRITDPKFDQLLSTRIYNAICAMLHHWLDIIIQISLCTSTLFNPSLFGWFSFVVMVLVNYNEKAMQNGANAITIIFNICLIIQYLLFLGWPTEAFGYPDKKPNVVDNVHGEDNKERLRDWLRWIGVYDVKVAQLISNCISAFFFTFYLTWHNTFVDYDQRFEALPEVLKQLINWYTTYVYEIMLSLTIIVSSFVRSIDGCLFFVLSSILFLISILMNYPKFRSLKIMSIATFAIIAARLLARLPIFTEEDIGIWIRKAFDLPLGGESKYENLWIVIYALERLTIHIMKSNIYKECIERHQMHQAFRYIRSRQLSNLEKLDQDILNQKHIIEIEEIRRMQGNIVQDVDKQNKGKSKDDQKQQPAEEEGEDFAMEPSQNNEDDEAHEEDINEMKKKMKRKSRNFFSKFLHSCGVKLIKLLAGSLHLNSEAGINVLTLDSLTTLMIKVLRTYETLKPYEPNETDRAFFESLPPSFPLHLQTIADIVDYKFVDDANYKKYLITYIFLFLRRISLPLLTFMILIYMYIKPYFFSMIVIVIFCCLILPLDIRGYPIIYEVYLALVMFLFALRNICTLDILEPYILDANDSITIKKMSISVIKMFGIDPDDTSVIEIFLFLFSVFFVVDQLQWCEIYPPKYYYDKFVKENPGFPMEYCYGIMNDPVVTLKMNQRKPVPFLKQFKYTMCKAGLIETIHSTVMLIIDTISFILLLILWGMWTHGHEESNSQDGKLKYVFLIDVPYVFILLIHVCFSLLCYSFSLSSNHIGLYITNVIWFLYTYCICNFLLYSKAGFIDSSLQFYIFCRFIWHLIAEHKCFRGRRIVAFKYPNFERDWRVILGFNKFIRICPFVFEVQTILIWMSQKTKVKLLEFFVIRDVQMQLEDAICKQTNPKFRKPAKNQKNYLKGGLLLLVFAIILFVPLFFMSVSSPNKHTNRPLIANLEIGFASYPPIFTCNGDVQSISSGIQQGIADANIKDLQFLVIASTDEVSIIDFPRISFTTFDPSPELMSYINSNIRTNTPITPFYRLTLFFDTPTTKANVNQVIYQESLPDLTPRNKSILQSMFSDDSTDLLGPFEVPLIITVATDLNPDKIDGINRRVGLELGGSTDTSSSFTLSFPDTGYTRLPVIASDDSYRIFLYSQDASESSDSLLSTDASTIGIYLLIIITLGVALRWFSLTLTDDLWIERMDNPIEVYKMSIAVNAFRAARDVDKEKEMADQLMDTLRSRELCLQITSNAAAPAK</sequence>
<feature type="transmembrane region" description="Helical" evidence="3">
    <location>
        <begin position="1082"/>
        <end position="1105"/>
    </location>
</feature>
<name>A0ABR2JUU5_9EUKA</name>
<evidence type="ECO:0000313" key="6">
    <source>
        <dbReference type="Proteomes" id="UP001470230"/>
    </source>
</evidence>
<feature type="compositionally biased region" description="Acidic residues" evidence="2">
    <location>
        <begin position="1289"/>
        <end position="1298"/>
    </location>
</feature>
<feature type="transmembrane region" description="Helical" evidence="3">
    <location>
        <begin position="891"/>
        <end position="907"/>
    </location>
</feature>
<protein>
    <recommendedName>
        <fullName evidence="4">Piezo non-specific cation channel cap domain-containing protein</fullName>
    </recommendedName>
</protein>
<feature type="transmembrane region" description="Helical" evidence="3">
    <location>
        <begin position="55"/>
        <end position="74"/>
    </location>
</feature>
<feature type="transmembrane region" description="Helical" evidence="3">
    <location>
        <begin position="679"/>
        <end position="697"/>
    </location>
</feature>
<feature type="transmembrane region" description="Helical" evidence="3">
    <location>
        <begin position="257"/>
        <end position="278"/>
    </location>
</feature>
<feature type="transmembrane region" description="Helical" evidence="3">
    <location>
        <begin position="703"/>
        <end position="723"/>
    </location>
</feature>
<feature type="transmembrane region" description="Helical" evidence="3">
    <location>
        <begin position="112"/>
        <end position="131"/>
    </location>
</feature>
<feature type="transmembrane region" description="Helical" evidence="3">
    <location>
        <begin position="1407"/>
        <end position="1431"/>
    </location>
</feature>
<feature type="transmembrane region" description="Helical" evidence="3">
    <location>
        <begin position="953"/>
        <end position="971"/>
    </location>
</feature>
<feature type="region of interest" description="Disordered" evidence="2">
    <location>
        <begin position="1254"/>
        <end position="1298"/>
    </location>
</feature>
<evidence type="ECO:0000313" key="5">
    <source>
        <dbReference type="EMBL" id="KAK8882645.1"/>
    </source>
</evidence>
<feature type="transmembrane region" description="Helical" evidence="3">
    <location>
        <begin position="80"/>
        <end position="100"/>
    </location>
</feature>
<feature type="transmembrane region" description="Helical" evidence="3">
    <location>
        <begin position="1042"/>
        <end position="1061"/>
    </location>
</feature>
<feature type="transmembrane region" description="Helical" evidence="3">
    <location>
        <begin position="156"/>
        <end position="178"/>
    </location>
</feature>
<feature type="transmembrane region" description="Helical" evidence="3">
    <location>
        <begin position="627"/>
        <end position="643"/>
    </location>
</feature>
<feature type="transmembrane region" description="Helical" evidence="3">
    <location>
        <begin position="1643"/>
        <end position="1664"/>
    </location>
</feature>
<proteinExistence type="predicted"/>
<feature type="transmembrane region" description="Helical" evidence="3">
    <location>
        <begin position="199"/>
        <end position="221"/>
    </location>
</feature>
<feature type="transmembrane region" description="Helical" evidence="3">
    <location>
        <begin position="754"/>
        <end position="774"/>
    </location>
</feature>
<feature type="transmembrane region" description="Helical" evidence="3">
    <location>
        <begin position="433"/>
        <end position="453"/>
    </location>
</feature>
<evidence type="ECO:0000259" key="4">
    <source>
        <dbReference type="Pfam" id="PF12166"/>
    </source>
</evidence>
<evidence type="ECO:0000256" key="3">
    <source>
        <dbReference type="SAM" id="Phobius"/>
    </source>
</evidence>
<dbReference type="InterPro" id="IPR031334">
    <property type="entry name" value="Piezo_cap_dom"/>
</dbReference>
<feature type="compositionally biased region" description="Polar residues" evidence="2">
    <location>
        <begin position="1"/>
        <end position="11"/>
    </location>
</feature>
<feature type="transmembrane region" description="Helical" evidence="3">
    <location>
        <begin position="1461"/>
        <end position="1479"/>
    </location>
</feature>
<evidence type="ECO:0000256" key="1">
    <source>
        <dbReference type="SAM" id="Coils"/>
    </source>
</evidence>
<feature type="transmembrane region" description="Helical" evidence="3">
    <location>
        <begin position="386"/>
        <end position="406"/>
    </location>
</feature>
<dbReference type="EMBL" id="JAPFFF010000009">
    <property type="protein sequence ID" value="KAK8882645.1"/>
    <property type="molecule type" value="Genomic_DNA"/>
</dbReference>
<feature type="transmembrane region" description="Helical" evidence="3">
    <location>
        <begin position="1698"/>
        <end position="1716"/>
    </location>
</feature>
<dbReference type="PANTHER" id="PTHR13167:SF25">
    <property type="entry name" value="PIEZO-TYPE MECHANOSENSITIVE ION CHANNEL COMPONENT"/>
    <property type="match status" value="1"/>
</dbReference>
<keyword evidence="3" id="KW-1133">Transmembrane helix</keyword>
<feature type="transmembrane region" description="Helical" evidence="3">
    <location>
        <begin position="298"/>
        <end position="316"/>
    </location>
</feature>
<feature type="transmembrane region" description="Helical" evidence="3">
    <location>
        <begin position="1313"/>
        <end position="1333"/>
    </location>
</feature>
<feature type="domain" description="Piezo non-specific cation channel cap" evidence="4">
    <location>
        <begin position="1876"/>
        <end position="2139"/>
    </location>
</feature>
<keyword evidence="3" id="KW-0812">Transmembrane</keyword>
<feature type="transmembrane region" description="Helical" evidence="3">
    <location>
        <begin position="983"/>
        <end position="1001"/>
    </location>
</feature>
<organism evidence="5 6">
    <name type="scientific">Tritrichomonas musculus</name>
    <dbReference type="NCBI Taxonomy" id="1915356"/>
    <lineage>
        <taxon>Eukaryota</taxon>
        <taxon>Metamonada</taxon>
        <taxon>Parabasalia</taxon>
        <taxon>Tritrichomonadida</taxon>
        <taxon>Tritrichomonadidae</taxon>
        <taxon>Tritrichomonas</taxon>
    </lineage>
</organism>
<dbReference type="InterPro" id="IPR027272">
    <property type="entry name" value="Piezo"/>
</dbReference>
<feature type="coiled-coil region" evidence="1">
    <location>
        <begin position="474"/>
        <end position="514"/>
    </location>
</feature>
<keyword evidence="3" id="KW-0472">Membrane</keyword>
<gene>
    <name evidence="5" type="ORF">M9Y10_045287</name>
</gene>
<evidence type="ECO:0000256" key="2">
    <source>
        <dbReference type="SAM" id="MobiDB-lite"/>
    </source>
</evidence>
<feature type="transmembrane region" description="Helical" evidence="3">
    <location>
        <begin position="515"/>
        <end position="539"/>
    </location>
</feature>
<reference evidence="5 6" key="1">
    <citation type="submission" date="2024-04" db="EMBL/GenBank/DDBJ databases">
        <title>Tritrichomonas musculus Genome.</title>
        <authorList>
            <person name="Alves-Ferreira E."/>
            <person name="Grigg M."/>
            <person name="Lorenzi H."/>
            <person name="Galac M."/>
        </authorList>
    </citation>
    <scope>NUCLEOTIDE SEQUENCE [LARGE SCALE GENOMIC DNA]</scope>
    <source>
        <strain evidence="5 6">EAF2021</strain>
    </source>
</reference>
<feature type="transmembrane region" description="Helical" evidence="3">
    <location>
        <begin position="1808"/>
        <end position="1831"/>
    </location>
</feature>
<feature type="transmembrane region" description="Helical" evidence="3">
    <location>
        <begin position="655"/>
        <end position="674"/>
    </location>
</feature>
<accession>A0ABR2JUU5</accession>
<feature type="transmembrane region" description="Helical" evidence="3">
    <location>
        <begin position="1671"/>
        <end position="1692"/>
    </location>
</feature>
<dbReference type="PANTHER" id="PTHR13167">
    <property type="entry name" value="PIEZO-TYPE MECHANOSENSITIVE ION CHANNEL COMPONENT"/>
    <property type="match status" value="1"/>
</dbReference>
<feature type="transmembrane region" description="Helical" evidence="3">
    <location>
        <begin position="927"/>
        <end position="947"/>
    </location>
</feature>